<dbReference type="SMART" id="SM00199">
    <property type="entry name" value="SCY"/>
    <property type="match status" value="1"/>
</dbReference>
<keyword evidence="3" id="KW-1015">Disulfide bond</keyword>
<evidence type="ECO:0000256" key="4">
    <source>
        <dbReference type="RuleBase" id="RU361150"/>
    </source>
</evidence>
<dbReference type="Gene3D" id="2.40.50.40">
    <property type="match status" value="1"/>
</dbReference>
<evidence type="ECO:0000259" key="5">
    <source>
        <dbReference type="SMART" id="SM00199"/>
    </source>
</evidence>
<comment type="subcellular location">
    <subcellularLocation>
        <location evidence="4">Secreted</location>
    </subcellularLocation>
</comment>
<protein>
    <recommendedName>
        <fullName evidence="4">C-C motif chemokine</fullName>
    </recommendedName>
</protein>
<dbReference type="PANTHER" id="PTHR12015:SF5">
    <property type="entry name" value="C-C MOTIF CHEMOKINE 1"/>
    <property type="match status" value="1"/>
</dbReference>
<dbReference type="SUPFAM" id="SSF54117">
    <property type="entry name" value="Interleukin 8-like chemokines"/>
    <property type="match status" value="1"/>
</dbReference>
<name>A0ABM0ITN1_ECHTE</name>
<dbReference type="PANTHER" id="PTHR12015">
    <property type="entry name" value="SMALL INDUCIBLE CYTOKINE A"/>
    <property type="match status" value="1"/>
</dbReference>
<evidence type="ECO:0000256" key="3">
    <source>
        <dbReference type="ARBA" id="ARBA00023157"/>
    </source>
</evidence>
<comment type="similarity">
    <text evidence="1 4">Belongs to the intercrine beta (chemokine CC) family.</text>
</comment>
<feature type="chain" id="PRO_5044988661" description="C-C motif chemokine" evidence="4">
    <location>
        <begin position="24"/>
        <end position="97"/>
    </location>
</feature>
<feature type="domain" description="Chemokine interleukin-8-like" evidence="5">
    <location>
        <begin position="30"/>
        <end position="89"/>
    </location>
</feature>
<evidence type="ECO:0000313" key="7">
    <source>
        <dbReference type="RefSeq" id="XP_004707403.1"/>
    </source>
</evidence>
<evidence type="ECO:0000313" key="6">
    <source>
        <dbReference type="Proteomes" id="UP000694863"/>
    </source>
</evidence>
<dbReference type="InterPro" id="IPR036048">
    <property type="entry name" value="Interleukin_8-like_sf"/>
</dbReference>
<dbReference type="InterPro" id="IPR000827">
    <property type="entry name" value="Chemokine_CC_CS"/>
</dbReference>
<evidence type="ECO:0000256" key="1">
    <source>
        <dbReference type="ARBA" id="ARBA00010868"/>
    </source>
</evidence>
<sequence length="97" mass="11062">MTPTTVVLVCLLLAGMWTRDGDSKSIHLSSSNCCFHFVNRAIPWRSIQCYRKTSSTCAYKNALILKLKRGQENCVLKTARWVQHHLNRTKPCLPKGE</sequence>
<dbReference type="InterPro" id="IPR039809">
    <property type="entry name" value="Chemokine_b/g/d"/>
</dbReference>
<dbReference type="Pfam" id="PF00048">
    <property type="entry name" value="IL8"/>
    <property type="match status" value="1"/>
</dbReference>
<evidence type="ECO:0000256" key="2">
    <source>
        <dbReference type="ARBA" id="ARBA00022514"/>
    </source>
</evidence>
<keyword evidence="4" id="KW-0732">Signal</keyword>
<dbReference type="InterPro" id="IPR001811">
    <property type="entry name" value="Chemokine_IL8-like_dom"/>
</dbReference>
<gene>
    <name evidence="7" type="primary">CCL1</name>
</gene>
<dbReference type="GeneID" id="101662772"/>
<proteinExistence type="inferred from homology"/>
<keyword evidence="4" id="KW-0964">Secreted</keyword>
<keyword evidence="4" id="KW-0145">Chemotaxis</keyword>
<dbReference type="PROSITE" id="PS00472">
    <property type="entry name" value="SMALL_CYTOKINES_CC"/>
    <property type="match status" value="1"/>
</dbReference>
<reference evidence="7" key="1">
    <citation type="submission" date="2025-08" db="UniProtKB">
        <authorList>
            <consortium name="RefSeq"/>
        </authorList>
    </citation>
    <scope>IDENTIFICATION</scope>
</reference>
<dbReference type="RefSeq" id="XP_004707403.1">
    <property type="nucleotide sequence ID" value="XM_004707346.1"/>
</dbReference>
<feature type="signal peptide" evidence="4">
    <location>
        <begin position="1"/>
        <end position="23"/>
    </location>
</feature>
<dbReference type="CDD" id="cd00272">
    <property type="entry name" value="Chemokine_CC"/>
    <property type="match status" value="1"/>
</dbReference>
<keyword evidence="2 4" id="KW-0202">Cytokine</keyword>
<organism evidence="6 7">
    <name type="scientific">Echinops telfairi</name>
    <name type="common">Lesser hedgehog tenrec</name>
    <dbReference type="NCBI Taxonomy" id="9371"/>
    <lineage>
        <taxon>Eukaryota</taxon>
        <taxon>Metazoa</taxon>
        <taxon>Chordata</taxon>
        <taxon>Craniata</taxon>
        <taxon>Vertebrata</taxon>
        <taxon>Euteleostomi</taxon>
        <taxon>Mammalia</taxon>
        <taxon>Eutheria</taxon>
        <taxon>Afrotheria</taxon>
        <taxon>Tenrecidae</taxon>
        <taxon>Tenrecinae</taxon>
        <taxon>Echinops</taxon>
    </lineage>
</organism>
<accession>A0ABM0ITN1</accession>
<dbReference type="Proteomes" id="UP000694863">
    <property type="component" value="Unplaced"/>
</dbReference>
<keyword evidence="6" id="KW-1185">Reference proteome</keyword>